<feature type="compositionally biased region" description="Low complexity" evidence="1">
    <location>
        <begin position="30"/>
        <end position="47"/>
    </location>
</feature>
<feature type="region of interest" description="Disordered" evidence="1">
    <location>
        <begin position="28"/>
        <end position="47"/>
    </location>
</feature>
<evidence type="ECO:0000256" key="1">
    <source>
        <dbReference type="SAM" id="MobiDB-lite"/>
    </source>
</evidence>
<name>A0ABP8TV55_9ACTN</name>
<evidence type="ECO:0000313" key="2">
    <source>
        <dbReference type="EMBL" id="GAA4617209.1"/>
    </source>
</evidence>
<organism evidence="2 3">
    <name type="scientific">Actinoallomurus liliacearum</name>
    <dbReference type="NCBI Taxonomy" id="1080073"/>
    <lineage>
        <taxon>Bacteria</taxon>
        <taxon>Bacillati</taxon>
        <taxon>Actinomycetota</taxon>
        <taxon>Actinomycetes</taxon>
        <taxon>Streptosporangiales</taxon>
        <taxon>Thermomonosporaceae</taxon>
        <taxon>Actinoallomurus</taxon>
    </lineage>
</organism>
<gene>
    <name evidence="2" type="ORF">GCM10023195_76710</name>
</gene>
<evidence type="ECO:0000313" key="3">
    <source>
        <dbReference type="Proteomes" id="UP001500212"/>
    </source>
</evidence>
<reference evidence="3" key="1">
    <citation type="journal article" date="2019" name="Int. J. Syst. Evol. Microbiol.">
        <title>The Global Catalogue of Microorganisms (GCM) 10K type strain sequencing project: providing services to taxonomists for standard genome sequencing and annotation.</title>
        <authorList>
            <consortium name="The Broad Institute Genomics Platform"/>
            <consortium name="The Broad Institute Genome Sequencing Center for Infectious Disease"/>
            <person name="Wu L."/>
            <person name="Ma J."/>
        </authorList>
    </citation>
    <scope>NUCLEOTIDE SEQUENCE [LARGE SCALE GENOMIC DNA]</scope>
    <source>
        <strain evidence="3">JCM 17938</strain>
    </source>
</reference>
<accession>A0ABP8TV55</accession>
<keyword evidence="3" id="KW-1185">Reference proteome</keyword>
<sequence length="201" mass="21454">MNRGLLLAGAAALVLVLVCLTWSTRRTARPAHPARPSRAPAAGAPVSRPIRTAADAGRLLPFPPEQLARSAQLAQTFTAAYSTHRYSEPTAEYLQRLASMMSPSLHVVIERTANDPAVVVERQRIQEVCVGEVRAETIRELGPASVTFVVTATEHITTAYAARQDTVRYAITLVPTTGGGWKVYDIELAAIGQAGDSGGIP</sequence>
<evidence type="ECO:0008006" key="4">
    <source>
        <dbReference type="Google" id="ProtNLM"/>
    </source>
</evidence>
<dbReference type="EMBL" id="BAABHJ010000039">
    <property type="protein sequence ID" value="GAA4617209.1"/>
    <property type="molecule type" value="Genomic_DNA"/>
</dbReference>
<dbReference type="RefSeq" id="WP_345365449.1">
    <property type="nucleotide sequence ID" value="NZ_BAABHJ010000039.1"/>
</dbReference>
<protein>
    <recommendedName>
        <fullName evidence="4">Mce-associated membrane protein</fullName>
    </recommendedName>
</protein>
<dbReference type="Proteomes" id="UP001500212">
    <property type="component" value="Unassembled WGS sequence"/>
</dbReference>
<comment type="caution">
    <text evidence="2">The sequence shown here is derived from an EMBL/GenBank/DDBJ whole genome shotgun (WGS) entry which is preliminary data.</text>
</comment>
<proteinExistence type="predicted"/>